<keyword evidence="2" id="KW-1185">Reference proteome</keyword>
<accession>A0ABV0T0K3</accession>
<comment type="caution">
    <text evidence="1">The sequence shown here is derived from an EMBL/GenBank/DDBJ whole genome shotgun (WGS) entry which is preliminary data.</text>
</comment>
<dbReference type="EMBL" id="JAHRIQ010014049">
    <property type="protein sequence ID" value="MEQ2225911.1"/>
    <property type="molecule type" value="Genomic_DNA"/>
</dbReference>
<evidence type="ECO:0000313" key="1">
    <source>
        <dbReference type="EMBL" id="MEQ2225911.1"/>
    </source>
</evidence>
<protein>
    <recommendedName>
        <fullName evidence="3">Secreted protein</fullName>
    </recommendedName>
</protein>
<sequence>MNKRQVPFYRGLLVLLYHLTPPGLQRLPCFSRRIKGEEVDLTSPRSFDIGPWCSSWVCSAALFSVYSNILDASFRQLLSFSVCLRLFFHPSHPMKRCLLQTGVFSN</sequence>
<organism evidence="1 2">
    <name type="scientific">Ilyodon furcidens</name>
    <name type="common">goldbreast splitfin</name>
    <dbReference type="NCBI Taxonomy" id="33524"/>
    <lineage>
        <taxon>Eukaryota</taxon>
        <taxon>Metazoa</taxon>
        <taxon>Chordata</taxon>
        <taxon>Craniata</taxon>
        <taxon>Vertebrata</taxon>
        <taxon>Euteleostomi</taxon>
        <taxon>Actinopterygii</taxon>
        <taxon>Neopterygii</taxon>
        <taxon>Teleostei</taxon>
        <taxon>Neoteleostei</taxon>
        <taxon>Acanthomorphata</taxon>
        <taxon>Ovalentaria</taxon>
        <taxon>Atherinomorphae</taxon>
        <taxon>Cyprinodontiformes</taxon>
        <taxon>Goodeidae</taxon>
        <taxon>Ilyodon</taxon>
    </lineage>
</organism>
<gene>
    <name evidence="1" type="ORF">ILYODFUR_022382</name>
</gene>
<name>A0ABV0T0K3_9TELE</name>
<dbReference type="Proteomes" id="UP001482620">
    <property type="component" value="Unassembled WGS sequence"/>
</dbReference>
<reference evidence="1 2" key="1">
    <citation type="submission" date="2021-06" db="EMBL/GenBank/DDBJ databases">
        <authorList>
            <person name="Palmer J.M."/>
        </authorList>
    </citation>
    <scope>NUCLEOTIDE SEQUENCE [LARGE SCALE GENOMIC DNA]</scope>
    <source>
        <strain evidence="2">if_2019</strain>
        <tissue evidence="1">Muscle</tissue>
    </source>
</reference>
<evidence type="ECO:0008006" key="3">
    <source>
        <dbReference type="Google" id="ProtNLM"/>
    </source>
</evidence>
<evidence type="ECO:0000313" key="2">
    <source>
        <dbReference type="Proteomes" id="UP001482620"/>
    </source>
</evidence>
<proteinExistence type="predicted"/>